<evidence type="ECO:0000256" key="1">
    <source>
        <dbReference type="SAM" id="MobiDB-lite"/>
    </source>
</evidence>
<dbReference type="Proteomes" id="UP000277580">
    <property type="component" value="Unassembled WGS sequence"/>
</dbReference>
<dbReference type="AlphaFoldDB" id="A0A3N4KWV6"/>
<name>A0A3N4KWV6_9PEZI</name>
<dbReference type="InParanoid" id="A0A3N4KWV6"/>
<proteinExistence type="predicted"/>
<protein>
    <submittedName>
        <fullName evidence="2">Uncharacterized protein</fullName>
    </submittedName>
</protein>
<evidence type="ECO:0000313" key="3">
    <source>
        <dbReference type="Proteomes" id="UP000277580"/>
    </source>
</evidence>
<dbReference type="EMBL" id="ML119121">
    <property type="protein sequence ID" value="RPB13762.1"/>
    <property type="molecule type" value="Genomic_DNA"/>
</dbReference>
<accession>A0A3N4KWV6</accession>
<reference evidence="2 3" key="1">
    <citation type="journal article" date="2018" name="Nat. Ecol. Evol.">
        <title>Pezizomycetes genomes reveal the molecular basis of ectomycorrhizal truffle lifestyle.</title>
        <authorList>
            <person name="Murat C."/>
            <person name="Payen T."/>
            <person name="Noel B."/>
            <person name="Kuo A."/>
            <person name="Morin E."/>
            <person name="Chen J."/>
            <person name="Kohler A."/>
            <person name="Krizsan K."/>
            <person name="Balestrini R."/>
            <person name="Da Silva C."/>
            <person name="Montanini B."/>
            <person name="Hainaut M."/>
            <person name="Levati E."/>
            <person name="Barry K.W."/>
            <person name="Belfiori B."/>
            <person name="Cichocki N."/>
            <person name="Clum A."/>
            <person name="Dockter R.B."/>
            <person name="Fauchery L."/>
            <person name="Guy J."/>
            <person name="Iotti M."/>
            <person name="Le Tacon F."/>
            <person name="Lindquist E.A."/>
            <person name="Lipzen A."/>
            <person name="Malagnac F."/>
            <person name="Mello A."/>
            <person name="Molinier V."/>
            <person name="Miyauchi S."/>
            <person name="Poulain J."/>
            <person name="Riccioni C."/>
            <person name="Rubini A."/>
            <person name="Sitrit Y."/>
            <person name="Splivallo R."/>
            <person name="Traeger S."/>
            <person name="Wang M."/>
            <person name="Zifcakova L."/>
            <person name="Wipf D."/>
            <person name="Zambonelli A."/>
            <person name="Paolocci F."/>
            <person name="Nowrousian M."/>
            <person name="Ottonello S."/>
            <person name="Baldrian P."/>
            <person name="Spatafora J.W."/>
            <person name="Henrissat B."/>
            <person name="Nagy L.G."/>
            <person name="Aury J.M."/>
            <person name="Wincker P."/>
            <person name="Grigoriev I.V."/>
            <person name="Bonfante P."/>
            <person name="Martin F.M."/>
        </authorList>
    </citation>
    <scope>NUCLEOTIDE SEQUENCE [LARGE SCALE GENOMIC DNA]</scope>
    <source>
        <strain evidence="2 3">CCBAS932</strain>
    </source>
</reference>
<gene>
    <name evidence="2" type="ORF">P167DRAFT_95522</name>
</gene>
<feature type="region of interest" description="Disordered" evidence="1">
    <location>
        <begin position="42"/>
        <end position="87"/>
    </location>
</feature>
<sequence>MDDTNKRLVNTGFISLETSISCVPTGKYSTLCLVPTPLPHLVPSTSQLSSNRPPPPKCPGHSSPQMNPPRQPLLAQTSSPRPHAQQLPFLTTLPPLVQDRRLHRIRSNFFLFIVPVHPIPAQNSRPVPDL</sequence>
<organism evidence="2 3">
    <name type="scientific">Morchella conica CCBAS932</name>
    <dbReference type="NCBI Taxonomy" id="1392247"/>
    <lineage>
        <taxon>Eukaryota</taxon>
        <taxon>Fungi</taxon>
        <taxon>Dikarya</taxon>
        <taxon>Ascomycota</taxon>
        <taxon>Pezizomycotina</taxon>
        <taxon>Pezizomycetes</taxon>
        <taxon>Pezizales</taxon>
        <taxon>Morchellaceae</taxon>
        <taxon>Morchella</taxon>
    </lineage>
</organism>
<evidence type="ECO:0000313" key="2">
    <source>
        <dbReference type="EMBL" id="RPB13762.1"/>
    </source>
</evidence>
<keyword evidence="3" id="KW-1185">Reference proteome</keyword>